<dbReference type="Pfam" id="PF04233">
    <property type="entry name" value="Phage_Mu_F"/>
    <property type="match status" value="1"/>
</dbReference>
<accession>A0A9X4SLH4</accession>
<gene>
    <name evidence="3" type="ORF">A6A20_05255</name>
</gene>
<dbReference type="AlphaFoldDB" id="A0A9X4SLH4"/>
<dbReference type="RefSeq" id="WP_279572486.1">
    <property type="nucleotide sequence ID" value="NZ_LWID01000001.1"/>
</dbReference>
<feature type="domain" description="Phage head morphogenesis" evidence="1">
    <location>
        <begin position="56"/>
        <end position="187"/>
    </location>
</feature>
<evidence type="ECO:0000259" key="1">
    <source>
        <dbReference type="Pfam" id="PF04233"/>
    </source>
</evidence>
<sequence length="424" mass="48916">MAKTAFSFGLSPEQAIAYLRNKKAILDQVDDVALLTSARGKAARIANLSSLEMTKDIYQSLIDAQQAGKPFHQWQQELLAEMKHKGWLHNINKKAVIADPKTGEIFGTPRRLRTIYQTNTQAAYSAQRYQQQRDNAINRPYWQYTAVGDKRTRPSHNQMNGLVYRYDDPFWQTFYPPNGFNCRCTVIALAQRDIERQQIEVKSSEGQLIVQSPRQLKNGVEYTTGYKLPNGTIIQADRGFDYNVGRVSYRPNLDNYPTPLAYQFTKREMAGDSFKLDYLQFQQEFKQIKQQLGLIDKLSSSNLIAIRNQLRKEYKFSAGVLTNQDQLLLNSTTKTVWLSDDSLLKQFNSREGQGFTSESYAILPDIINQAEFIVRDGQDKYHFVKNGFVTIIKSISGKELFILSFRKIKEVEMKKMKEKYTVIR</sequence>
<evidence type="ECO:0000313" key="4">
    <source>
        <dbReference type="Proteomes" id="UP001155500"/>
    </source>
</evidence>
<dbReference type="InterPro" id="IPR041301">
    <property type="entry name" value="PBECR3"/>
</dbReference>
<comment type="caution">
    <text evidence="3">The sequence shown here is derived from an EMBL/GenBank/DDBJ whole genome shotgun (WGS) entry which is preliminary data.</text>
</comment>
<dbReference type="Pfam" id="PF18812">
    <property type="entry name" value="PBECR3"/>
    <property type="match status" value="1"/>
</dbReference>
<keyword evidence="4" id="KW-1185">Reference proteome</keyword>
<organism evidence="3 4">
    <name type="scientific">Volucribacter amazonae</name>
    <dbReference type="NCBI Taxonomy" id="256731"/>
    <lineage>
        <taxon>Bacteria</taxon>
        <taxon>Pseudomonadati</taxon>
        <taxon>Pseudomonadota</taxon>
        <taxon>Gammaproteobacteria</taxon>
        <taxon>Pasteurellales</taxon>
        <taxon>Pasteurellaceae</taxon>
        <taxon>Volucribacter</taxon>
    </lineage>
</organism>
<dbReference type="InterPro" id="IPR006528">
    <property type="entry name" value="Phage_head_morphogenesis_dom"/>
</dbReference>
<proteinExistence type="predicted"/>
<feature type="domain" description="Phage-Barnase-EndoU-ColicinE5/D-RelE like nuclease 3" evidence="2">
    <location>
        <begin position="319"/>
        <end position="414"/>
    </location>
</feature>
<dbReference type="Proteomes" id="UP001155500">
    <property type="component" value="Unassembled WGS sequence"/>
</dbReference>
<dbReference type="NCBIfam" id="TIGR01641">
    <property type="entry name" value="phageSPP1_gp7"/>
    <property type="match status" value="1"/>
</dbReference>
<dbReference type="EMBL" id="LWID01000001">
    <property type="protein sequence ID" value="MDG6895048.1"/>
    <property type="molecule type" value="Genomic_DNA"/>
</dbReference>
<name>A0A9X4SLH4_9PAST</name>
<reference evidence="3" key="1">
    <citation type="submission" date="2016-03" db="EMBL/GenBank/DDBJ databases">
        <title>Co-evolution between Pasteurellaceae and their hosts.</title>
        <authorList>
            <person name="Hansen M.J."/>
            <person name="Bojesen A.M."/>
            <person name="Planet P."/>
        </authorList>
    </citation>
    <scope>NUCLEOTIDE SEQUENCE</scope>
    <source>
        <strain evidence="3">146/S8/89</strain>
    </source>
</reference>
<evidence type="ECO:0000313" key="3">
    <source>
        <dbReference type="EMBL" id="MDG6895048.1"/>
    </source>
</evidence>
<protein>
    <submittedName>
        <fullName evidence="3">Phage head morphogenesis protein</fullName>
    </submittedName>
</protein>
<evidence type="ECO:0000259" key="2">
    <source>
        <dbReference type="Pfam" id="PF18812"/>
    </source>
</evidence>